<dbReference type="GO" id="GO:0003723">
    <property type="term" value="F:RNA binding"/>
    <property type="evidence" value="ECO:0007669"/>
    <property type="project" value="InterPro"/>
</dbReference>
<evidence type="ECO:0000313" key="3">
    <source>
        <dbReference type="EMBL" id="MBX63452.1"/>
    </source>
</evidence>
<feature type="repeat" description="PPR" evidence="2">
    <location>
        <begin position="123"/>
        <end position="157"/>
    </location>
</feature>
<keyword evidence="1" id="KW-0677">Repeat</keyword>
<reference evidence="3" key="1">
    <citation type="submission" date="2018-02" db="EMBL/GenBank/DDBJ databases">
        <title>Rhizophora mucronata_Transcriptome.</title>
        <authorList>
            <person name="Meera S.P."/>
            <person name="Sreeshan A."/>
            <person name="Augustine A."/>
        </authorList>
    </citation>
    <scope>NUCLEOTIDE SEQUENCE</scope>
    <source>
        <tissue evidence="3">Leaf</tissue>
    </source>
</reference>
<dbReference type="PANTHER" id="PTHR47926:SF521">
    <property type="entry name" value="PENTATRICOPEPTIDE REPEAT-CONTAINING PROTEIN"/>
    <property type="match status" value="1"/>
</dbReference>
<dbReference type="NCBIfam" id="TIGR00756">
    <property type="entry name" value="PPR"/>
    <property type="match status" value="3"/>
</dbReference>
<dbReference type="InterPro" id="IPR002885">
    <property type="entry name" value="PPR_rpt"/>
</dbReference>
<dbReference type="GO" id="GO:0009451">
    <property type="term" value="P:RNA modification"/>
    <property type="evidence" value="ECO:0007669"/>
    <property type="project" value="InterPro"/>
</dbReference>
<dbReference type="PROSITE" id="PS51375">
    <property type="entry name" value="PPR"/>
    <property type="match status" value="2"/>
</dbReference>
<feature type="repeat" description="PPR" evidence="2">
    <location>
        <begin position="22"/>
        <end position="56"/>
    </location>
</feature>
<dbReference type="InterPro" id="IPR046848">
    <property type="entry name" value="E_motif"/>
</dbReference>
<evidence type="ECO:0000256" key="2">
    <source>
        <dbReference type="PROSITE-ProRule" id="PRU00708"/>
    </source>
</evidence>
<dbReference type="Pfam" id="PF13041">
    <property type="entry name" value="PPR_2"/>
    <property type="match status" value="2"/>
</dbReference>
<dbReference type="PANTHER" id="PTHR47926">
    <property type="entry name" value="PENTATRICOPEPTIDE REPEAT-CONTAINING PROTEIN"/>
    <property type="match status" value="1"/>
</dbReference>
<dbReference type="InterPro" id="IPR046960">
    <property type="entry name" value="PPR_At4g14850-like_plant"/>
</dbReference>
<dbReference type="EMBL" id="GGEC01082968">
    <property type="protein sequence ID" value="MBX63452.1"/>
    <property type="molecule type" value="Transcribed_RNA"/>
</dbReference>
<protein>
    <recommendedName>
        <fullName evidence="4">Pentatricopeptide repeat-containing protein</fullName>
    </recommendedName>
</protein>
<dbReference type="AlphaFoldDB" id="A0A2P2Q8Y3"/>
<evidence type="ECO:0008006" key="4">
    <source>
        <dbReference type="Google" id="ProtNLM"/>
    </source>
</evidence>
<dbReference type="Pfam" id="PF20431">
    <property type="entry name" value="E_motif"/>
    <property type="match status" value="1"/>
</dbReference>
<dbReference type="Gene3D" id="1.25.40.10">
    <property type="entry name" value="Tetratricopeptide repeat domain"/>
    <property type="match status" value="2"/>
</dbReference>
<accession>A0A2P2Q8Y3</accession>
<name>A0A2P2Q8Y3_RHIMU</name>
<sequence>MYAKCGCMPDAQKGFKYLKEPDIVLWTSMIAGYVQNGENEDALNLYGKMQMEGILPNELTMASVLKACSSLAALDQGNQIHAHTIKHGLGLEVSIGSALSTMYAKCGNLEDGNLVFRRMTKRDIVSWNAMISGLSHNGHGKEALELFEEMRLEGTKPDNVTFVNILSACSHMGLVERGWAYFNTMLDEFGIVPSVEHYACMVDVLSRAGKLNDAKQFIESANIEHGLYLWRILLGACRNYHNYELGAYAGEKLMALGSEESSAYVLLSSIYTALGKSEDVERVRSTMNVRGVNKEPGCSWIELRSRVHVFVVGDQLHPQIGEIRGEIRRLNKQMKDEGYRLSHDSASLTI</sequence>
<evidence type="ECO:0000256" key="1">
    <source>
        <dbReference type="ARBA" id="ARBA00022737"/>
    </source>
</evidence>
<dbReference type="FunFam" id="1.25.40.10:FF:000158">
    <property type="entry name" value="pentatricopeptide repeat-containing protein At2g33680"/>
    <property type="match status" value="1"/>
</dbReference>
<dbReference type="InterPro" id="IPR011990">
    <property type="entry name" value="TPR-like_helical_dom_sf"/>
</dbReference>
<proteinExistence type="predicted"/>
<dbReference type="GO" id="GO:0099402">
    <property type="term" value="P:plant organ development"/>
    <property type="evidence" value="ECO:0007669"/>
    <property type="project" value="UniProtKB-ARBA"/>
</dbReference>
<organism evidence="3">
    <name type="scientific">Rhizophora mucronata</name>
    <name type="common">Asiatic mangrove</name>
    <dbReference type="NCBI Taxonomy" id="61149"/>
    <lineage>
        <taxon>Eukaryota</taxon>
        <taxon>Viridiplantae</taxon>
        <taxon>Streptophyta</taxon>
        <taxon>Embryophyta</taxon>
        <taxon>Tracheophyta</taxon>
        <taxon>Spermatophyta</taxon>
        <taxon>Magnoliopsida</taxon>
        <taxon>eudicotyledons</taxon>
        <taxon>Gunneridae</taxon>
        <taxon>Pentapetalae</taxon>
        <taxon>rosids</taxon>
        <taxon>fabids</taxon>
        <taxon>Malpighiales</taxon>
        <taxon>Rhizophoraceae</taxon>
        <taxon>Rhizophora</taxon>
    </lineage>
</organism>